<keyword evidence="8" id="KW-1185">Reference proteome</keyword>
<evidence type="ECO:0000256" key="3">
    <source>
        <dbReference type="ARBA" id="ARBA00022603"/>
    </source>
</evidence>
<dbReference type="Gene3D" id="3.30.950.10">
    <property type="entry name" value="Methyltransferase, Cobalt-precorrin-4 Transmethylase, Domain 2"/>
    <property type="match status" value="1"/>
</dbReference>
<dbReference type="InterPro" id="IPR035996">
    <property type="entry name" value="4pyrrol_Methylase_sf"/>
</dbReference>
<evidence type="ECO:0000256" key="5">
    <source>
        <dbReference type="ARBA" id="ARBA00022691"/>
    </source>
</evidence>
<dbReference type="InterPro" id="IPR000878">
    <property type="entry name" value="4pyrrol_Mease"/>
</dbReference>
<dbReference type="PANTHER" id="PTHR43467:SF1">
    <property type="entry name" value="PRECORRIN-6A SYNTHASE [DEACETYLATING]"/>
    <property type="match status" value="1"/>
</dbReference>
<name>A0A7Y9S5E1_9ACTN</name>
<dbReference type="GO" id="GO:0043819">
    <property type="term" value="F:precorrin-6A synthase (deacetylating) activity"/>
    <property type="evidence" value="ECO:0007669"/>
    <property type="project" value="UniProtKB-EC"/>
</dbReference>
<proteinExistence type="predicted"/>
<dbReference type="GO" id="GO:0032259">
    <property type="term" value="P:methylation"/>
    <property type="evidence" value="ECO:0007669"/>
    <property type="project" value="UniProtKB-KW"/>
</dbReference>
<organism evidence="7 8">
    <name type="scientific">Nocardioides daedukensis</name>
    <dbReference type="NCBI Taxonomy" id="634462"/>
    <lineage>
        <taxon>Bacteria</taxon>
        <taxon>Bacillati</taxon>
        <taxon>Actinomycetota</taxon>
        <taxon>Actinomycetes</taxon>
        <taxon>Propionibacteriales</taxon>
        <taxon>Nocardioidaceae</taxon>
        <taxon>Nocardioides</taxon>
    </lineage>
</organism>
<dbReference type="EC" id="2.1.1.152" evidence="7"/>
<keyword evidence="4 7" id="KW-0808">Transferase</keyword>
<feature type="domain" description="Tetrapyrrole methylase" evidence="6">
    <location>
        <begin position="5"/>
        <end position="219"/>
    </location>
</feature>
<dbReference type="InterPro" id="IPR012797">
    <property type="entry name" value="CobF"/>
</dbReference>
<reference evidence="7 8" key="1">
    <citation type="submission" date="2020-07" db="EMBL/GenBank/DDBJ databases">
        <title>Sequencing the genomes of 1000 actinobacteria strains.</title>
        <authorList>
            <person name="Klenk H.-P."/>
        </authorList>
    </citation>
    <scope>NUCLEOTIDE SEQUENCE [LARGE SCALE GENOMIC DNA]</scope>
    <source>
        <strain evidence="7 8">DSM 23819</strain>
    </source>
</reference>
<dbReference type="CDD" id="cd11643">
    <property type="entry name" value="Precorrin-6A-synthase"/>
    <property type="match status" value="1"/>
</dbReference>
<evidence type="ECO:0000256" key="1">
    <source>
        <dbReference type="ARBA" id="ARBA00004953"/>
    </source>
</evidence>
<dbReference type="SUPFAM" id="SSF53790">
    <property type="entry name" value="Tetrapyrrole methylase"/>
    <property type="match status" value="1"/>
</dbReference>
<keyword evidence="2" id="KW-0169">Cobalamin biosynthesis</keyword>
<dbReference type="NCBIfam" id="TIGR02434">
    <property type="entry name" value="CobF"/>
    <property type="match status" value="1"/>
</dbReference>
<evidence type="ECO:0000256" key="2">
    <source>
        <dbReference type="ARBA" id="ARBA00022573"/>
    </source>
</evidence>
<evidence type="ECO:0000313" key="8">
    <source>
        <dbReference type="Proteomes" id="UP000540656"/>
    </source>
</evidence>
<dbReference type="PIRSF" id="PIRSF036525">
    <property type="entry name" value="CobF"/>
    <property type="match status" value="1"/>
</dbReference>
<dbReference type="Pfam" id="PF00590">
    <property type="entry name" value="TP_methylase"/>
    <property type="match status" value="1"/>
</dbReference>
<comment type="pathway">
    <text evidence="1">Cofactor biosynthesis; adenosylcobalamin biosynthesis.</text>
</comment>
<dbReference type="AlphaFoldDB" id="A0A7Y9S5E1"/>
<keyword evidence="3 7" id="KW-0489">Methyltransferase</keyword>
<evidence type="ECO:0000313" key="7">
    <source>
        <dbReference type="EMBL" id="NYG60368.1"/>
    </source>
</evidence>
<dbReference type="Gene3D" id="3.40.1010.10">
    <property type="entry name" value="Cobalt-precorrin-4 Transmethylase, Domain 1"/>
    <property type="match status" value="1"/>
</dbReference>
<evidence type="ECO:0000259" key="6">
    <source>
        <dbReference type="Pfam" id="PF00590"/>
    </source>
</evidence>
<dbReference type="EMBL" id="JACCAA010000001">
    <property type="protein sequence ID" value="NYG60368.1"/>
    <property type="molecule type" value="Genomic_DNA"/>
</dbReference>
<sequence length="251" mass="27888">MSRRIRIVGIGSGHPDQITLEAAAAIASVDYVIAAAKSPDDPLLEARREICRRHGNPEVIAVPDPERDRMDPADYTGAVTHWHDARAAAYEQVLLERYGDAAFLVWGDPMLYDSTIRVVERIHERGNVHFDWDVLPGISSLQVLAARHRIVLHEVGQPTVITTGRRLHEAIADGAENIAVMLDAHLACADLAEPAQWHLWWGANLATPAEVLVAGSLDSVLPRVRREREVAKTASGWVMDTYLLRRRGSRR</sequence>
<dbReference type="PANTHER" id="PTHR43467">
    <property type="entry name" value="COBALT-PRECORRIN-2 C(20)-METHYLTRANSFERASE"/>
    <property type="match status" value="1"/>
</dbReference>
<gene>
    <name evidence="7" type="ORF">BJ980_003291</name>
</gene>
<dbReference type="RefSeq" id="WP_179503305.1">
    <property type="nucleotide sequence ID" value="NZ_JACCAA010000001.1"/>
</dbReference>
<dbReference type="InterPro" id="IPR014776">
    <property type="entry name" value="4pyrrole_Mease_sub2"/>
</dbReference>
<dbReference type="InterPro" id="IPR014777">
    <property type="entry name" value="4pyrrole_Mease_sub1"/>
</dbReference>
<dbReference type="Proteomes" id="UP000540656">
    <property type="component" value="Unassembled WGS sequence"/>
</dbReference>
<keyword evidence="5" id="KW-0949">S-adenosyl-L-methionine</keyword>
<dbReference type="GO" id="GO:0009236">
    <property type="term" value="P:cobalamin biosynthetic process"/>
    <property type="evidence" value="ECO:0007669"/>
    <property type="project" value="UniProtKB-KW"/>
</dbReference>
<comment type="caution">
    <text evidence="7">The sequence shown here is derived from an EMBL/GenBank/DDBJ whole genome shotgun (WGS) entry which is preliminary data.</text>
</comment>
<accession>A0A7Y9S5E1</accession>
<evidence type="ECO:0000256" key="4">
    <source>
        <dbReference type="ARBA" id="ARBA00022679"/>
    </source>
</evidence>
<protein>
    <submittedName>
        <fullName evidence="7">Precorrin-6A synthase</fullName>
        <ecNumber evidence="7">2.1.1.152</ecNumber>
    </submittedName>
</protein>